<sequence>MLRLSMLASMLQFSLINVDNVHKAHKQPLLLYILNLQKSGQLTDLGEILSFVPDVDIRRKLSASTLADDALFLPFANIKNTFHPADVTQPSAAHPRIT</sequence>
<comment type="caution">
    <text evidence="1">The sequence shown here is derived from an EMBL/GenBank/DDBJ whole genome shotgun (WGS) entry which is preliminary data.</text>
</comment>
<dbReference type="AlphaFoldDB" id="A0A0V0YBT3"/>
<name>A0A0V0YBT3_TRIPS</name>
<dbReference type="EMBL" id="JYDU01000028">
    <property type="protein sequence ID" value="KRX97720.1"/>
    <property type="molecule type" value="Genomic_DNA"/>
</dbReference>
<evidence type="ECO:0000313" key="2">
    <source>
        <dbReference type="Proteomes" id="UP000054815"/>
    </source>
</evidence>
<reference evidence="1 2" key="1">
    <citation type="submission" date="2015-01" db="EMBL/GenBank/DDBJ databases">
        <title>Evolution of Trichinella species and genotypes.</title>
        <authorList>
            <person name="Korhonen P.K."/>
            <person name="Edoardo P."/>
            <person name="Giuseppe L.R."/>
            <person name="Gasser R.B."/>
        </authorList>
    </citation>
    <scope>NUCLEOTIDE SEQUENCE [LARGE SCALE GENOMIC DNA]</scope>
    <source>
        <strain evidence="1">ISS141</strain>
    </source>
</reference>
<protein>
    <submittedName>
        <fullName evidence="1">Uncharacterized protein</fullName>
    </submittedName>
</protein>
<organism evidence="1 2">
    <name type="scientific">Trichinella pseudospiralis</name>
    <name type="common">Parasitic roundworm</name>
    <dbReference type="NCBI Taxonomy" id="6337"/>
    <lineage>
        <taxon>Eukaryota</taxon>
        <taxon>Metazoa</taxon>
        <taxon>Ecdysozoa</taxon>
        <taxon>Nematoda</taxon>
        <taxon>Enoplea</taxon>
        <taxon>Dorylaimia</taxon>
        <taxon>Trichinellida</taxon>
        <taxon>Trichinellidae</taxon>
        <taxon>Trichinella</taxon>
    </lineage>
</organism>
<accession>A0A0V0YBT3</accession>
<gene>
    <name evidence="1" type="ORF">T4E_6252</name>
</gene>
<dbReference type="Proteomes" id="UP000054815">
    <property type="component" value="Unassembled WGS sequence"/>
</dbReference>
<evidence type="ECO:0000313" key="1">
    <source>
        <dbReference type="EMBL" id="KRX97720.1"/>
    </source>
</evidence>
<proteinExistence type="predicted"/>